<keyword evidence="2" id="KW-1185">Reference proteome</keyword>
<proteinExistence type="predicted"/>
<reference evidence="1 2" key="1">
    <citation type="journal article" date="2021" name="Int. J. Syst. Evol. Microbiol.">
        <title>Reticulibacter mediterranei gen. nov., sp. nov., within the new family Reticulibacteraceae fam. nov., and Ktedonospora formicarum gen. nov., sp. nov., Ktedonobacter robiniae sp. nov., Dictyobacter formicarum sp. nov. and Dictyobacter arantiisoli sp. nov., belonging to the class Ktedonobacteria.</title>
        <authorList>
            <person name="Yabe S."/>
            <person name="Zheng Y."/>
            <person name="Wang C.M."/>
            <person name="Sakai Y."/>
            <person name="Abe K."/>
            <person name="Yokota A."/>
            <person name="Donadio S."/>
            <person name="Cavaletti L."/>
            <person name="Monciardini P."/>
        </authorList>
    </citation>
    <scope>NUCLEOTIDE SEQUENCE [LARGE SCALE GENOMIC DNA]</scope>
    <source>
        <strain evidence="1 2">SOSP1-30</strain>
    </source>
</reference>
<comment type="caution">
    <text evidence="1">The sequence shown here is derived from an EMBL/GenBank/DDBJ whole genome shotgun (WGS) entry which is preliminary data.</text>
</comment>
<protein>
    <submittedName>
        <fullName evidence="1">Uncharacterized protein</fullName>
    </submittedName>
</protein>
<dbReference type="Proteomes" id="UP000654345">
    <property type="component" value="Unassembled WGS sequence"/>
</dbReference>
<sequence length="89" mass="10153">MKLYTSVAALVAILALVAYLVWPRPDYSLEHWREISRYAGPVCLVTQDGRHCADGVQYSRDAEIAGESYQIWLGCEEYHSPYDCQLLNN</sequence>
<name>A0ABQ3US38_9CHLR</name>
<dbReference type="RefSeq" id="WP_201372084.1">
    <property type="nucleotide sequence ID" value="NZ_BNJG01000001.1"/>
</dbReference>
<evidence type="ECO:0000313" key="2">
    <source>
        <dbReference type="Proteomes" id="UP000654345"/>
    </source>
</evidence>
<evidence type="ECO:0000313" key="1">
    <source>
        <dbReference type="EMBL" id="GHO55507.1"/>
    </source>
</evidence>
<accession>A0ABQ3US38</accession>
<organism evidence="1 2">
    <name type="scientific">Ktedonobacter robiniae</name>
    <dbReference type="NCBI Taxonomy" id="2778365"/>
    <lineage>
        <taxon>Bacteria</taxon>
        <taxon>Bacillati</taxon>
        <taxon>Chloroflexota</taxon>
        <taxon>Ktedonobacteria</taxon>
        <taxon>Ktedonobacterales</taxon>
        <taxon>Ktedonobacteraceae</taxon>
        <taxon>Ktedonobacter</taxon>
    </lineage>
</organism>
<gene>
    <name evidence="1" type="ORF">KSB_39820</name>
</gene>
<dbReference type="EMBL" id="BNJG01000001">
    <property type="protein sequence ID" value="GHO55507.1"/>
    <property type="molecule type" value="Genomic_DNA"/>
</dbReference>